<dbReference type="OrthoDB" id="7594682at2"/>
<evidence type="ECO:0000313" key="2">
    <source>
        <dbReference type="EMBL" id="PSJ37060.1"/>
    </source>
</evidence>
<keyword evidence="1" id="KW-0732">Signal</keyword>
<comment type="caution">
    <text evidence="2">The sequence shown here is derived from an EMBL/GenBank/DDBJ whole genome shotgun (WGS) entry which is preliminary data.</text>
</comment>
<accession>A0A2P7QGJ2</accession>
<organism evidence="2 3">
    <name type="scientific">Allosphingosinicella deserti</name>
    <dbReference type="NCBI Taxonomy" id="2116704"/>
    <lineage>
        <taxon>Bacteria</taxon>
        <taxon>Pseudomonadati</taxon>
        <taxon>Pseudomonadota</taxon>
        <taxon>Alphaproteobacteria</taxon>
        <taxon>Sphingomonadales</taxon>
        <taxon>Sphingomonadaceae</taxon>
        <taxon>Allosphingosinicella</taxon>
    </lineage>
</organism>
<evidence type="ECO:0000313" key="3">
    <source>
        <dbReference type="Proteomes" id="UP000241167"/>
    </source>
</evidence>
<reference evidence="2 3" key="1">
    <citation type="submission" date="2018-03" db="EMBL/GenBank/DDBJ databases">
        <title>The draft genome of Sphingosinicella sp. GL-C-18.</title>
        <authorList>
            <person name="Liu L."/>
            <person name="Li L."/>
            <person name="Liang L."/>
            <person name="Zhang X."/>
            <person name="Wang T."/>
        </authorList>
    </citation>
    <scope>NUCLEOTIDE SEQUENCE [LARGE SCALE GENOMIC DNA]</scope>
    <source>
        <strain evidence="2 3">GL-C-18</strain>
    </source>
</reference>
<evidence type="ECO:0000256" key="1">
    <source>
        <dbReference type="SAM" id="SignalP"/>
    </source>
</evidence>
<sequence length="185" mass="19430">MFRHLIAAFLLAAPTGAALAQGEDTGDWALAAMPNGCMVQATSPQGTMLSIWGFAGEDKLAFLLQNREWNALRDGAHYDLKLEFLGVRSLPVNATARREIDQDGPGFFFTVEPGGSTGNGFLDAFSTADGMRISQGGESVDTLPLDGGHLAMAALANCLADRWSETGQVAAAPEEEDASPAGLTI</sequence>
<feature type="signal peptide" evidence="1">
    <location>
        <begin position="1"/>
        <end position="20"/>
    </location>
</feature>
<dbReference type="AlphaFoldDB" id="A0A2P7QGJ2"/>
<protein>
    <submittedName>
        <fullName evidence="2">Uncharacterized protein</fullName>
    </submittedName>
</protein>
<proteinExistence type="predicted"/>
<name>A0A2P7QGJ2_9SPHN</name>
<gene>
    <name evidence="2" type="ORF">C7I55_23635</name>
</gene>
<dbReference type="EMBL" id="PXYI01000010">
    <property type="protein sequence ID" value="PSJ37060.1"/>
    <property type="molecule type" value="Genomic_DNA"/>
</dbReference>
<dbReference type="RefSeq" id="WP_106515501.1">
    <property type="nucleotide sequence ID" value="NZ_PXYI01000010.1"/>
</dbReference>
<feature type="chain" id="PRO_5015108835" evidence="1">
    <location>
        <begin position="21"/>
        <end position="185"/>
    </location>
</feature>
<dbReference type="Proteomes" id="UP000241167">
    <property type="component" value="Unassembled WGS sequence"/>
</dbReference>
<keyword evidence="3" id="KW-1185">Reference proteome</keyword>